<dbReference type="Pfam" id="PF00248">
    <property type="entry name" value="Aldo_ket_red"/>
    <property type="match status" value="1"/>
</dbReference>
<reference evidence="2 3" key="1">
    <citation type="journal article" date="2014" name="Genome Biol. Evol.">
        <title>The genome of the myxosporean Thelohanellus kitauei shows adaptations to nutrient acquisition within its fish host.</title>
        <authorList>
            <person name="Yang Y."/>
            <person name="Xiong J."/>
            <person name="Zhou Z."/>
            <person name="Huo F."/>
            <person name="Miao W."/>
            <person name="Ran C."/>
            <person name="Liu Y."/>
            <person name="Zhang J."/>
            <person name="Feng J."/>
            <person name="Wang M."/>
            <person name="Wang M."/>
            <person name="Wang L."/>
            <person name="Yao B."/>
        </authorList>
    </citation>
    <scope>NUCLEOTIDE SEQUENCE [LARGE SCALE GENOMIC DNA]</scope>
    <source>
        <strain evidence="2">Wuqing</strain>
    </source>
</reference>
<feature type="domain" description="NADP-dependent oxidoreductase" evidence="1">
    <location>
        <begin position="2"/>
        <end position="151"/>
    </location>
</feature>
<dbReference type="PRINTS" id="PR00069">
    <property type="entry name" value="ALDKETRDTASE"/>
</dbReference>
<dbReference type="OMA" id="SCANIAC"/>
<evidence type="ECO:0000313" key="2">
    <source>
        <dbReference type="EMBL" id="KII70063.1"/>
    </source>
</evidence>
<keyword evidence="3" id="KW-1185">Reference proteome</keyword>
<dbReference type="EMBL" id="JWZT01002207">
    <property type="protein sequence ID" value="KII70063.1"/>
    <property type="molecule type" value="Genomic_DNA"/>
</dbReference>
<gene>
    <name evidence="2" type="ORF">RF11_08542</name>
</gene>
<dbReference type="Proteomes" id="UP000031668">
    <property type="component" value="Unassembled WGS sequence"/>
</dbReference>
<evidence type="ECO:0000313" key="3">
    <source>
        <dbReference type="Proteomes" id="UP000031668"/>
    </source>
</evidence>
<dbReference type="PROSITE" id="PS00062">
    <property type="entry name" value="ALDOKETO_REDUCTASE_2"/>
    <property type="match status" value="1"/>
</dbReference>
<evidence type="ECO:0000259" key="1">
    <source>
        <dbReference type="Pfam" id="PF00248"/>
    </source>
</evidence>
<dbReference type="OrthoDB" id="416253at2759"/>
<dbReference type="SUPFAM" id="SSF51430">
    <property type="entry name" value="NAD(P)-linked oxidoreductase"/>
    <property type="match status" value="1"/>
</dbReference>
<dbReference type="InterPro" id="IPR036812">
    <property type="entry name" value="NAD(P)_OxRdtase_dom_sf"/>
</dbReference>
<dbReference type="PANTHER" id="PTHR11732">
    <property type="entry name" value="ALDO/KETO REDUCTASE"/>
    <property type="match status" value="1"/>
</dbReference>
<sequence length="179" mass="20266">MVKLKESGKAKHIGVSNFTTTKLQWLLEEGEKPENNQVELHPYLPQNKLMRFCKDNQIEITAYSPLGSPKTKMALVDTTLPGIPQIIEDPLIASIAKSHQATPAHVLLTWGMLRGSPVLVKSSSESRMKENLESLHLQLTEQDLKSISSINTKNRYIHFNFVIPPGKLDAKVWDEEYYN</sequence>
<protein>
    <submittedName>
        <fullName evidence="2">Prostaglandin-E(2) 9-reductase</fullName>
    </submittedName>
</protein>
<dbReference type="GO" id="GO:0016491">
    <property type="term" value="F:oxidoreductase activity"/>
    <property type="evidence" value="ECO:0007669"/>
    <property type="project" value="InterPro"/>
</dbReference>
<dbReference type="InterPro" id="IPR020471">
    <property type="entry name" value="AKR"/>
</dbReference>
<proteinExistence type="predicted"/>
<accession>A0A0C2JKZ5</accession>
<dbReference type="InterPro" id="IPR018170">
    <property type="entry name" value="Aldo/ket_reductase_CS"/>
</dbReference>
<name>A0A0C2JKZ5_THEKT</name>
<dbReference type="Gene3D" id="3.20.20.100">
    <property type="entry name" value="NADP-dependent oxidoreductase domain"/>
    <property type="match status" value="1"/>
</dbReference>
<comment type="caution">
    <text evidence="2">The sequence shown here is derived from an EMBL/GenBank/DDBJ whole genome shotgun (WGS) entry which is preliminary data.</text>
</comment>
<dbReference type="InterPro" id="IPR023210">
    <property type="entry name" value="NADP_OxRdtase_dom"/>
</dbReference>
<dbReference type="AlphaFoldDB" id="A0A0C2JKZ5"/>
<organism evidence="2 3">
    <name type="scientific">Thelohanellus kitauei</name>
    <name type="common">Myxosporean</name>
    <dbReference type="NCBI Taxonomy" id="669202"/>
    <lineage>
        <taxon>Eukaryota</taxon>
        <taxon>Metazoa</taxon>
        <taxon>Cnidaria</taxon>
        <taxon>Myxozoa</taxon>
        <taxon>Myxosporea</taxon>
        <taxon>Bivalvulida</taxon>
        <taxon>Platysporina</taxon>
        <taxon>Myxobolidae</taxon>
        <taxon>Thelohanellus</taxon>
    </lineage>
</organism>